<dbReference type="AlphaFoldDB" id="A0A8H3GQJ8"/>
<comment type="caution">
    <text evidence="2">The sequence shown here is derived from an EMBL/GenBank/DDBJ whole genome shotgun (WGS) entry which is preliminary data.</text>
</comment>
<dbReference type="EMBL" id="CAJMWW010000247">
    <property type="protein sequence ID" value="CAE6460481.1"/>
    <property type="molecule type" value="Genomic_DNA"/>
</dbReference>
<reference evidence="2" key="1">
    <citation type="submission" date="2021-01" db="EMBL/GenBank/DDBJ databases">
        <authorList>
            <person name="Kaushik A."/>
        </authorList>
    </citation>
    <scope>NUCLEOTIDE SEQUENCE</scope>
    <source>
        <strain evidence="2">AG3-T5</strain>
    </source>
</reference>
<feature type="region of interest" description="Disordered" evidence="1">
    <location>
        <begin position="278"/>
        <end position="307"/>
    </location>
</feature>
<sequence>MAPPDSFVDSAECERALPMAPLLPCTTPVGQVFDFHFTGPSGRSPYKGEWAPGVGFSFTKLDNVKHSRTTKSRQELQYDGTNTLYRIVRKSAPTPDDNLQEINIQGFAPVDLTVKIEPDSDDTLCPLLKSLYGSNHLPTTRVPKHEQDTGSTIKMETNHELESAPEPRVFERKDSIPPAIMISSVCDIGKTQDNRVPVQHLKHCPHLPDKRQIITKTADVGRLSSDSSGEEISTHTSTRNAVRSFLIGKGQIPPYSELILLLHHLRYLDFRRPSVNGHSTPVAAQPILNSQPPDDSDHDLPNHQDAPQSSQLLKSLYGLAQCLRSQPEVSESSFNQSDTSNAPIFNQEQFNGTQASNTTGVINDSVNNSGQHANYGADETNDVGLASLDPSSLYQLGTFLCTLALQLDTRATNAGTSQNIPYSVHMPSDAPVPWSTHLDDRGIDSDFPATRLSPTFGTQTPPQSHCAEPSPSGLGSSQTFIPRTNGSQLRTGE</sequence>
<organism evidence="2 3">
    <name type="scientific">Rhizoctonia solani</name>
    <dbReference type="NCBI Taxonomy" id="456999"/>
    <lineage>
        <taxon>Eukaryota</taxon>
        <taxon>Fungi</taxon>
        <taxon>Dikarya</taxon>
        <taxon>Basidiomycota</taxon>
        <taxon>Agaricomycotina</taxon>
        <taxon>Agaricomycetes</taxon>
        <taxon>Cantharellales</taxon>
        <taxon>Ceratobasidiaceae</taxon>
        <taxon>Rhizoctonia</taxon>
    </lineage>
</organism>
<name>A0A8H3GQJ8_9AGAM</name>
<evidence type="ECO:0000313" key="3">
    <source>
        <dbReference type="Proteomes" id="UP000663841"/>
    </source>
</evidence>
<feature type="compositionally biased region" description="Polar residues" evidence="1">
    <location>
        <begin position="328"/>
        <end position="372"/>
    </location>
</feature>
<dbReference type="Proteomes" id="UP000663841">
    <property type="component" value="Unassembled WGS sequence"/>
</dbReference>
<proteinExistence type="predicted"/>
<feature type="compositionally biased region" description="Polar residues" evidence="1">
    <location>
        <begin position="473"/>
        <end position="493"/>
    </location>
</feature>
<feature type="region of interest" description="Disordered" evidence="1">
    <location>
        <begin position="328"/>
        <end position="375"/>
    </location>
</feature>
<evidence type="ECO:0000313" key="2">
    <source>
        <dbReference type="EMBL" id="CAE6460481.1"/>
    </source>
</evidence>
<feature type="region of interest" description="Disordered" evidence="1">
    <location>
        <begin position="439"/>
        <end position="493"/>
    </location>
</feature>
<accession>A0A8H3GQJ8</accession>
<gene>
    <name evidence="2" type="ORF">RDB_LOCUS150046</name>
</gene>
<protein>
    <submittedName>
        <fullName evidence="2">Uncharacterized protein</fullName>
    </submittedName>
</protein>
<feature type="compositionally biased region" description="Polar residues" evidence="1">
    <location>
        <begin position="452"/>
        <end position="463"/>
    </location>
</feature>
<evidence type="ECO:0000256" key="1">
    <source>
        <dbReference type="SAM" id="MobiDB-lite"/>
    </source>
</evidence>